<evidence type="ECO:0000313" key="2">
    <source>
        <dbReference type="EMBL" id="UTC29790.1"/>
    </source>
</evidence>
<organism evidence="2 3">
    <name type="scientific">Brevundimonas phage vB_BgoS-Bajun</name>
    <dbReference type="NCBI Taxonomy" id="2948594"/>
    <lineage>
        <taxon>Viruses</taxon>
        <taxon>Duplodnaviria</taxon>
        <taxon>Heunggongvirae</taxon>
        <taxon>Uroviricota</taxon>
        <taxon>Caudoviricetes</taxon>
        <taxon>Dolichocephalovirinae</taxon>
    </lineage>
</organism>
<feature type="compositionally biased region" description="Acidic residues" evidence="1">
    <location>
        <begin position="97"/>
        <end position="111"/>
    </location>
</feature>
<reference evidence="2" key="1">
    <citation type="submission" date="2022-05" db="EMBL/GenBank/DDBJ databases">
        <authorList>
            <person name="Friedrich I."/>
            <person name="Poehlein A."/>
            <person name="Schneider D."/>
            <person name="Hertel R."/>
            <person name="Daniel R."/>
        </authorList>
    </citation>
    <scope>NUCLEOTIDE SEQUENCE</scope>
</reference>
<protein>
    <submittedName>
        <fullName evidence="2">Uncharacterized protein</fullName>
    </submittedName>
</protein>
<dbReference type="EMBL" id="ON529858">
    <property type="protein sequence ID" value="UTC29790.1"/>
    <property type="molecule type" value="Genomic_DNA"/>
</dbReference>
<gene>
    <name evidence="2" type="ORF">BAJUN_01600</name>
</gene>
<feature type="region of interest" description="Disordered" evidence="1">
    <location>
        <begin position="86"/>
        <end position="111"/>
    </location>
</feature>
<sequence>MKKRQSLRPRAGFVHGEEGLFVAPDCVIETPRPNRIEGIGILDHRGHRLFRVTIPIKQQMGFYTGGNAWTGVGDEVSTILPEDMIDVSTDGSGIDGYDVDIDDEEEDGEYE</sequence>
<evidence type="ECO:0000256" key="1">
    <source>
        <dbReference type="SAM" id="MobiDB-lite"/>
    </source>
</evidence>
<accession>A0A9E7N657</accession>
<evidence type="ECO:0000313" key="3">
    <source>
        <dbReference type="Proteomes" id="UP001057427"/>
    </source>
</evidence>
<name>A0A9E7N657_9CAUD</name>
<keyword evidence="3" id="KW-1185">Reference proteome</keyword>
<dbReference type="Proteomes" id="UP001057427">
    <property type="component" value="Segment"/>
</dbReference>
<proteinExistence type="predicted"/>